<comment type="caution">
    <text evidence="2">The sequence shown here is derived from an EMBL/GenBank/DDBJ whole genome shotgun (WGS) entry which is preliminary data.</text>
</comment>
<gene>
    <name evidence="2" type="ORF">IQ249_24795</name>
</gene>
<dbReference type="Gene3D" id="3.40.50.300">
    <property type="entry name" value="P-loop containing nucleotide triphosphate hydrolases"/>
    <property type="match status" value="1"/>
</dbReference>
<feature type="domain" description="Sulfotransferase" evidence="1">
    <location>
        <begin position="29"/>
        <end position="225"/>
    </location>
</feature>
<dbReference type="InterPro" id="IPR027417">
    <property type="entry name" value="P-loop_NTPase"/>
</dbReference>
<dbReference type="InterPro" id="IPR000863">
    <property type="entry name" value="Sulfotransferase_dom"/>
</dbReference>
<evidence type="ECO:0000313" key="3">
    <source>
        <dbReference type="Proteomes" id="UP000654482"/>
    </source>
</evidence>
<name>A0A8J7E0D9_9CYAN</name>
<keyword evidence="3" id="KW-1185">Reference proteome</keyword>
<dbReference type="SUPFAM" id="SSF52540">
    <property type="entry name" value="P-loop containing nucleoside triphosphate hydrolases"/>
    <property type="match status" value="1"/>
</dbReference>
<dbReference type="Proteomes" id="UP000654482">
    <property type="component" value="Unassembled WGS sequence"/>
</dbReference>
<sequence>MKTVLVRGLNWLDRVQENYQKKTAKIHPKPILILGHQKSGTTVIAALLGKISGKPVLIDPFHQFDLKAQLRMRLFQQEIDLSSLVQAHPFYFSTPIVKDPNFTFLYPQLRTCFPESQYIMVMRDPRDTIRSILNRLKIPGNLPELDATCKQKLSAMEAKGWQLMLEGHLPDVPGNSYIERLAHRWNIAAETYLNHRDSIILVRYEDFLQDKIGTLKTLAQRVNLNPNKDISDLVDIQYQPRGNRAVNLMEFFGQENSMKIDSICKTGMERLNYL</sequence>
<reference evidence="2" key="1">
    <citation type="submission" date="2020-10" db="EMBL/GenBank/DDBJ databases">
        <authorList>
            <person name="Castelo-Branco R."/>
            <person name="Eusebio N."/>
            <person name="Adriana R."/>
            <person name="Vieira A."/>
            <person name="Brugerolle De Fraissinette N."/>
            <person name="Rezende De Castro R."/>
            <person name="Schneider M.P."/>
            <person name="Vasconcelos V."/>
            <person name="Leao P.N."/>
        </authorList>
    </citation>
    <scope>NUCLEOTIDE SEQUENCE</scope>
    <source>
        <strain evidence="2">LEGE 07157</strain>
    </source>
</reference>
<accession>A0A8J7E0D9</accession>
<evidence type="ECO:0000313" key="2">
    <source>
        <dbReference type="EMBL" id="MBE9119079.1"/>
    </source>
</evidence>
<protein>
    <submittedName>
        <fullName evidence="2">Sulfotransferase</fullName>
    </submittedName>
</protein>
<dbReference type="GO" id="GO:0008146">
    <property type="term" value="F:sulfotransferase activity"/>
    <property type="evidence" value="ECO:0007669"/>
    <property type="project" value="InterPro"/>
</dbReference>
<dbReference type="AlphaFoldDB" id="A0A8J7E0D9"/>
<dbReference type="EMBL" id="JADEWZ010000078">
    <property type="protein sequence ID" value="MBE9119079.1"/>
    <property type="molecule type" value="Genomic_DNA"/>
</dbReference>
<proteinExistence type="predicted"/>
<dbReference type="Pfam" id="PF00685">
    <property type="entry name" value="Sulfotransfer_1"/>
    <property type="match status" value="1"/>
</dbReference>
<evidence type="ECO:0000259" key="1">
    <source>
        <dbReference type="Pfam" id="PF00685"/>
    </source>
</evidence>
<organism evidence="2 3">
    <name type="scientific">Lusitaniella coriacea LEGE 07157</name>
    <dbReference type="NCBI Taxonomy" id="945747"/>
    <lineage>
        <taxon>Bacteria</taxon>
        <taxon>Bacillati</taxon>
        <taxon>Cyanobacteriota</taxon>
        <taxon>Cyanophyceae</taxon>
        <taxon>Spirulinales</taxon>
        <taxon>Lusitaniellaceae</taxon>
        <taxon>Lusitaniella</taxon>
    </lineage>
</organism>